<feature type="domain" description="RING-CH-type" evidence="5">
    <location>
        <begin position="92"/>
        <end position="151"/>
    </location>
</feature>
<dbReference type="InterPro" id="IPR011016">
    <property type="entry name" value="Znf_RING-CH"/>
</dbReference>
<dbReference type="InterPro" id="IPR013083">
    <property type="entry name" value="Znf_RING/FYVE/PHD"/>
</dbReference>
<keyword evidence="1" id="KW-0479">Metal-binding</keyword>
<dbReference type="SUPFAM" id="SSF57850">
    <property type="entry name" value="RING/U-box"/>
    <property type="match status" value="1"/>
</dbReference>
<dbReference type="Pfam" id="PF12906">
    <property type="entry name" value="RINGv"/>
    <property type="match status" value="1"/>
</dbReference>
<evidence type="ECO:0000259" key="5">
    <source>
        <dbReference type="PROSITE" id="PS51292"/>
    </source>
</evidence>
<protein>
    <recommendedName>
        <fullName evidence="5">RING-CH-type domain-containing protein</fullName>
    </recommendedName>
</protein>
<dbReference type="Gene3D" id="3.30.40.10">
    <property type="entry name" value="Zinc/RING finger domain, C3HC4 (zinc finger)"/>
    <property type="match status" value="1"/>
</dbReference>
<evidence type="ECO:0000256" key="3">
    <source>
        <dbReference type="ARBA" id="ARBA00022833"/>
    </source>
</evidence>
<dbReference type="EMBL" id="SDRB02002381">
    <property type="protein sequence ID" value="THG19517.1"/>
    <property type="molecule type" value="Genomic_DNA"/>
</dbReference>
<dbReference type="PANTHER" id="PTHR46158">
    <property type="entry name" value="OS02G0165000 PROTEIN"/>
    <property type="match status" value="1"/>
</dbReference>
<dbReference type="AlphaFoldDB" id="A0A4V3WQA4"/>
<keyword evidence="7" id="KW-1185">Reference proteome</keyword>
<keyword evidence="3" id="KW-0862">Zinc</keyword>
<dbReference type="GO" id="GO:0008270">
    <property type="term" value="F:zinc ion binding"/>
    <property type="evidence" value="ECO:0007669"/>
    <property type="project" value="UniProtKB-KW"/>
</dbReference>
<reference evidence="6 7" key="1">
    <citation type="journal article" date="2018" name="Proc. Natl. Acad. Sci. U.S.A.">
        <title>Draft genome sequence of Camellia sinensis var. sinensis provides insights into the evolution of the tea genome and tea quality.</title>
        <authorList>
            <person name="Wei C."/>
            <person name="Yang H."/>
            <person name="Wang S."/>
            <person name="Zhao J."/>
            <person name="Liu C."/>
            <person name="Gao L."/>
            <person name="Xia E."/>
            <person name="Lu Y."/>
            <person name="Tai Y."/>
            <person name="She G."/>
            <person name="Sun J."/>
            <person name="Cao H."/>
            <person name="Tong W."/>
            <person name="Gao Q."/>
            <person name="Li Y."/>
            <person name="Deng W."/>
            <person name="Jiang X."/>
            <person name="Wang W."/>
            <person name="Chen Q."/>
            <person name="Zhang S."/>
            <person name="Li H."/>
            <person name="Wu J."/>
            <person name="Wang P."/>
            <person name="Li P."/>
            <person name="Shi C."/>
            <person name="Zheng F."/>
            <person name="Jian J."/>
            <person name="Huang B."/>
            <person name="Shan D."/>
            <person name="Shi M."/>
            <person name="Fang C."/>
            <person name="Yue Y."/>
            <person name="Li F."/>
            <person name="Li D."/>
            <person name="Wei S."/>
            <person name="Han B."/>
            <person name="Jiang C."/>
            <person name="Yin Y."/>
            <person name="Xia T."/>
            <person name="Zhang Z."/>
            <person name="Bennetzen J.L."/>
            <person name="Zhao S."/>
            <person name="Wan X."/>
        </authorList>
    </citation>
    <scope>NUCLEOTIDE SEQUENCE [LARGE SCALE GENOMIC DNA]</scope>
    <source>
        <strain evidence="7">cv. Shuchazao</strain>
        <tissue evidence="6">Leaf</tissue>
    </source>
</reference>
<gene>
    <name evidence="6" type="ORF">TEA_027423</name>
</gene>
<keyword evidence="4" id="KW-0175">Coiled coil</keyword>
<dbReference type="SMART" id="SM00744">
    <property type="entry name" value="RINGv"/>
    <property type="match status" value="1"/>
</dbReference>
<feature type="coiled-coil region" evidence="4">
    <location>
        <begin position="549"/>
        <end position="583"/>
    </location>
</feature>
<accession>A0A4V3WQA4</accession>
<keyword evidence="2" id="KW-0863">Zinc-finger</keyword>
<dbReference type="PROSITE" id="PS51292">
    <property type="entry name" value="ZF_RING_CH"/>
    <property type="match status" value="1"/>
</dbReference>
<comment type="caution">
    <text evidence="6">The sequence shown here is derived from an EMBL/GenBank/DDBJ whole genome shotgun (WGS) entry which is preliminary data.</text>
</comment>
<name>A0A4V3WQA4_CAMSN</name>
<evidence type="ECO:0000256" key="1">
    <source>
        <dbReference type="ARBA" id="ARBA00022723"/>
    </source>
</evidence>
<proteinExistence type="predicted"/>
<organism evidence="6 7">
    <name type="scientific">Camellia sinensis var. sinensis</name>
    <name type="common">China tea</name>
    <dbReference type="NCBI Taxonomy" id="542762"/>
    <lineage>
        <taxon>Eukaryota</taxon>
        <taxon>Viridiplantae</taxon>
        <taxon>Streptophyta</taxon>
        <taxon>Embryophyta</taxon>
        <taxon>Tracheophyta</taxon>
        <taxon>Spermatophyta</taxon>
        <taxon>Magnoliopsida</taxon>
        <taxon>eudicotyledons</taxon>
        <taxon>Gunneridae</taxon>
        <taxon>Pentapetalae</taxon>
        <taxon>asterids</taxon>
        <taxon>Ericales</taxon>
        <taxon>Theaceae</taxon>
        <taxon>Camellia</taxon>
    </lineage>
</organism>
<evidence type="ECO:0000313" key="6">
    <source>
        <dbReference type="EMBL" id="THG19517.1"/>
    </source>
</evidence>
<evidence type="ECO:0000313" key="7">
    <source>
        <dbReference type="Proteomes" id="UP000306102"/>
    </source>
</evidence>
<sequence>MGEEVEKLERLRVRHVEEELRAQAARSPNIAPSFFRIAGQGTSDEMIKLRVGATITSQSVPGQNIVLVRPRTLGQTNPKEHNSLVPMEGDEEIFEEEAVCKFCFAILKEENILKTECKCGNAFIHEECAANWSRMRGDNYCDFCEQEVQTFPVALIGVHDCKIDDDDSEGIFLKQEAQSAIPPGSTASTGPSFFRATRHRIFDAMIKLHKYQKQTNYASSFPPTTPSREKAPSPYFCKESMDVNSTKVGEDSSQIGVHDCKIDDDDSEGIFQIQEAQSAIPPGSTASTGPSFFRATRHRIFDAMIKLHLSGIAGEFFKPFNVSYDHQALIIDGKRRMLNSAGIHYRRATPKSVISESRLTVVLKVSPSRNNLVDRNVSRGKDVSRGKRGNINGEGRAVYSSAGWHSIDWLLITWSEWQGTEIRQFGQKCITEYIKGLFVIHKRESYSSVVDSEEFEPEALVESGVAHQKDNSVVKMGLEEAHRASSSHPLTLFPDLNDSISSAGPSAPAPTSTPLNFPKLSVEQIMAAQSDIEANHYTLKSCVEAMTAVTNLSHRLQNRTSEVQQLNSQLSLLQRMYKDARVEICMMKAKIKELKWKATIMARFGAPSYFAFDGQ</sequence>
<evidence type="ECO:0000256" key="2">
    <source>
        <dbReference type="ARBA" id="ARBA00022771"/>
    </source>
</evidence>
<dbReference type="PANTHER" id="PTHR46158:SF1">
    <property type="entry name" value="RING_U-BOX SUPERFAMILY PROTEIN"/>
    <property type="match status" value="1"/>
</dbReference>
<evidence type="ECO:0000256" key="4">
    <source>
        <dbReference type="SAM" id="Coils"/>
    </source>
</evidence>
<dbReference type="Proteomes" id="UP000306102">
    <property type="component" value="Unassembled WGS sequence"/>
</dbReference>